<evidence type="ECO:0000259" key="8">
    <source>
        <dbReference type="PROSITE" id="PS51686"/>
    </source>
</evidence>
<organism evidence="9 10">
    <name type="scientific">Dispira parvispora</name>
    <dbReference type="NCBI Taxonomy" id="1520584"/>
    <lineage>
        <taxon>Eukaryota</taxon>
        <taxon>Fungi</taxon>
        <taxon>Fungi incertae sedis</taxon>
        <taxon>Zoopagomycota</taxon>
        <taxon>Kickxellomycotina</taxon>
        <taxon>Dimargaritomycetes</taxon>
        <taxon>Dimargaritales</taxon>
        <taxon>Dimargaritaceae</taxon>
        <taxon>Dispira</taxon>
    </lineage>
</organism>
<keyword evidence="3 6" id="KW-0949">S-adenosyl-L-methionine</keyword>
<dbReference type="CDD" id="cd02440">
    <property type="entry name" value="AdoMet_MTases"/>
    <property type="match status" value="1"/>
</dbReference>
<dbReference type="AlphaFoldDB" id="A0A9W8E8L1"/>
<dbReference type="Gene3D" id="3.30.70.1170">
    <property type="entry name" value="Sun protein, domain 3"/>
    <property type="match status" value="1"/>
</dbReference>
<evidence type="ECO:0000256" key="1">
    <source>
        <dbReference type="ARBA" id="ARBA00022603"/>
    </source>
</evidence>
<evidence type="ECO:0000256" key="3">
    <source>
        <dbReference type="ARBA" id="ARBA00022691"/>
    </source>
</evidence>
<dbReference type="Pfam" id="PF21153">
    <property type="entry name" value="NSUN5_N"/>
    <property type="match status" value="1"/>
</dbReference>
<evidence type="ECO:0000256" key="5">
    <source>
        <dbReference type="ARBA" id="ARBA00053002"/>
    </source>
</evidence>
<dbReference type="InterPro" id="IPR001678">
    <property type="entry name" value="MeTrfase_RsmB-F_NOP2_dom"/>
</dbReference>
<reference evidence="9" key="1">
    <citation type="submission" date="2022-07" db="EMBL/GenBank/DDBJ databases">
        <title>Phylogenomic reconstructions and comparative analyses of Kickxellomycotina fungi.</title>
        <authorList>
            <person name="Reynolds N.K."/>
            <person name="Stajich J.E."/>
            <person name="Barry K."/>
            <person name="Grigoriev I.V."/>
            <person name="Crous P."/>
            <person name="Smith M.E."/>
        </authorList>
    </citation>
    <scope>NUCLEOTIDE SEQUENCE</scope>
    <source>
        <strain evidence="9">RSA 1196</strain>
    </source>
</reference>
<protein>
    <recommendedName>
        <fullName evidence="8">SAM-dependent MTase RsmB/NOP-type domain-containing protein</fullName>
    </recommendedName>
</protein>
<dbReference type="InterPro" id="IPR029063">
    <property type="entry name" value="SAM-dependent_MTases_sf"/>
</dbReference>
<keyword evidence="1 6" id="KW-0489">Methyltransferase</keyword>
<dbReference type="EMBL" id="JANBPY010000218">
    <property type="protein sequence ID" value="KAJ1968192.1"/>
    <property type="molecule type" value="Genomic_DNA"/>
</dbReference>
<dbReference type="GO" id="GO:0008173">
    <property type="term" value="F:RNA methyltransferase activity"/>
    <property type="evidence" value="ECO:0007669"/>
    <property type="project" value="InterPro"/>
</dbReference>
<feature type="domain" description="SAM-dependent MTase RsmB/NOP-type" evidence="8">
    <location>
        <begin position="133"/>
        <end position="459"/>
    </location>
</feature>
<comment type="caution">
    <text evidence="6">Lacks conserved residue(s) required for the propagation of feature annotation.</text>
</comment>
<evidence type="ECO:0000256" key="7">
    <source>
        <dbReference type="SAM" id="MobiDB-lite"/>
    </source>
</evidence>
<name>A0A9W8E8L1_9FUNG</name>
<keyword evidence="2 6" id="KW-0808">Transferase</keyword>
<evidence type="ECO:0000256" key="2">
    <source>
        <dbReference type="ARBA" id="ARBA00022679"/>
    </source>
</evidence>
<comment type="similarity">
    <text evidence="6">Belongs to the class I-like SAM-binding methyltransferase superfamily. RsmB/NOP family.</text>
</comment>
<feature type="region of interest" description="Disordered" evidence="7">
    <location>
        <begin position="472"/>
        <end position="537"/>
    </location>
</feature>
<dbReference type="InterPro" id="IPR049561">
    <property type="entry name" value="NSUN5_7_fdxn-like"/>
</dbReference>
<feature type="binding site" evidence="6">
    <location>
        <begin position="238"/>
        <end position="244"/>
    </location>
    <ligand>
        <name>S-adenosyl-L-methionine</name>
        <dbReference type="ChEBI" id="CHEBI:59789"/>
    </ligand>
</feature>
<dbReference type="Proteomes" id="UP001150925">
    <property type="component" value="Unassembled WGS sequence"/>
</dbReference>
<dbReference type="GO" id="GO:0005730">
    <property type="term" value="C:nucleolus"/>
    <property type="evidence" value="ECO:0007669"/>
    <property type="project" value="TreeGrafter"/>
</dbReference>
<evidence type="ECO:0000313" key="9">
    <source>
        <dbReference type="EMBL" id="KAJ1968192.1"/>
    </source>
</evidence>
<feature type="active site" description="Nucleophile" evidence="6">
    <location>
        <position position="375"/>
    </location>
</feature>
<keyword evidence="4 6" id="KW-0694">RNA-binding</keyword>
<evidence type="ECO:0000313" key="10">
    <source>
        <dbReference type="Proteomes" id="UP001150925"/>
    </source>
</evidence>
<dbReference type="InterPro" id="IPR023267">
    <property type="entry name" value="RCMT"/>
</dbReference>
<feature type="binding site" evidence="6">
    <location>
        <position position="262"/>
    </location>
    <ligand>
        <name>S-adenosyl-L-methionine</name>
        <dbReference type="ChEBI" id="CHEBI:59789"/>
    </ligand>
</feature>
<dbReference type="GO" id="GO:0003723">
    <property type="term" value="F:RNA binding"/>
    <property type="evidence" value="ECO:0007669"/>
    <property type="project" value="UniProtKB-UniRule"/>
</dbReference>
<comment type="catalytic activity">
    <reaction evidence="5">
        <text>a cytidine in 25S rRNA + S-adenosyl-L-methionine = a 5-methylcytidine in 25S rRNA + S-adenosyl-L-homocysteine + H(+)</text>
        <dbReference type="Rhea" id="RHEA:47780"/>
        <dbReference type="Rhea" id="RHEA-COMP:11911"/>
        <dbReference type="Rhea" id="RHEA-COMP:11912"/>
        <dbReference type="ChEBI" id="CHEBI:15378"/>
        <dbReference type="ChEBI" id="CHEBI:57856"/>
        <dbReference type="ChEBI" id="CHEBI:59789"/>
        <dbReference type="ChEBI" id="CHEBI:74483"/>
        <dbReference type="ChEBI" id="CHEBI:82748"/>
    </reaction>
</comment>
<dbReference type="PANTHER" id="PTHR22807">
    <property type="entry name" value="NOP2 YEAST -RELATED NOL1/NOP2/FMU SUN DOMAIN-CONTAINING"/>
    <property type="match status" value="1"/>
</dbReference>
<dbReference type="FunFam" id="3.40.50.150:FF:000164">
    <property type="entry name" value="Methyltransferase NSUN5, putative"/>
    <property type="match status" value="1"/>
</dbReference>
<dbReference type="PRINTS" id="PR02008">
    <property type="entry name" value="RCMTFAMILY"/>
</dbReference>
<dbReference type="Gene3D" id="3.40.50.150">
    <property type="entry name" value="Vaccinia Virus protein VP39"/>
    <property type="match status" value="1"/>
</dbReference>
<evidence type="ECO:0000256" key="6">
    <source>
        <dbReference type="PROSITE-ProRule" id="PRU01023"/>
    </source>
</evidence>
<evidence type="ECO:0000256" key="4">
    <source>
        <dbReference type="ARBA" id="ARBA00022884"/>
    </source>
</evidence>
<dbReference type="PROSITE" id="PS51686">
    <property type="entry name" value="SAM_MT_RSMB_NOP"/>
    <property type="match status" value="1"/>
</dbReference>
<sequence>MSMNIYRQAADVLDHLKSRSGSVKGLTIGNAKVLPQQRRPLYALVCETLKYYAALAYLVDTTCFLEREPRLQGSVTLALVLVHDTIFSRRGVTQIPPGWMRNVMKKIHPELQAALEKRMASQQVTSKEELQTEVHGATDTIPRYVRVNLLKTTVHDVAQHFQSEGYNLVPTSDAPETLLPRSFFYDQHLSDLLVFPPKTDLHAHPLYLSGDIILQDKASCFPATVLAPPKGSTVIDACAAPGNKTSHLASLMENQGKIYAFDLDRRRLKILEKLTNTAGCQIIETQCQSFLDVDPQDPAYQAVEYILLDPSCSGSGIVSRLDYLVDGFAAAEDRRLNKPVSDPTARLQKLAEFQYTMICHALRFPNLKRLVYSTCSIHQLENEDVVARVLATHPTVALCDRSGVLPTWHRRGVPLTQSSDTLSSTEKHGLSEQDAACLVRCLPSKDSTNGFFVACFTPKAGTTASEVNVDLESTSPVTPEPSLTRNQPNAVIPSTTTPPVSTPGATQVKRKAVTMVQPTKGKKFRRKRVANKPITAG</sequence>
<dbReference type="InterPro" id="IPR049560">
    <property type="entry name" value="MeTrfase_RsmB-F_NOP2_cat"/>
</dbReference>
<feature type="compositionally biased region" description="Basic residues" evidence="7">
    <location>
        <begin position="520"/>
        <end position="530"/>
    </location>
</feature>
<accession>A0A9W8E8L1</accession>
<gene>
    <name evidence="9" type="ORF">IWQ62_001391</name>
</gene>
<dbReference type="InterPro" id="IPR048889">
    <property type="entry name" value="NSUN5_RCM1_N"/>
</dbReference>
<comment type="caution">
    <text evidence="9">The sequence shown here is derived from an EMBL/GenBank/DDBJ whole genome shotgun (WGS) entry which is preliminary data.</text>
</comment>
<feature type="compositionally biased region" description="Low complexity" evidence="7">
    <location>
        <begin position="493"/>
        <end position="503"/>
    </location>
</feature>
<dbReference type="OrthoDB" id="435282at2759"/>
<dbReference type="PANTHER" id="PTHR22807:SF4">
    <property type="entry name" value="28S RRNA (CYTOSINE-C(5))-METHYLTRANSFERASE"/>
    <property type="match status" value="1"/>
</dbReference>
<dbReference type="GO" id="GO:0070475">
    <property type="term" value="P:rRNA base methylation"/>
    <property type="evidence" value="ECO:0007669"/>
    <property type="project" value="TreeGrafter"/>
</dbReference>
<dbReference type="SUPFAM" id="SSF53335">
    <property type="entry name" value="S-adenosyl-L-methionine-dependent methyltransferases"/>
    <property type="match status" value="1"/>
</dbReference>
<feature type="binding site" evidence="6">
    <location>
        <position position="309"/>
    </location>
    <ligand>
        <name>S-adenosyl-L-methionine</name>
        <dbReference type="ChEBI" id="CHEBI:59789"/>
    </ligand>
</feature>
<keyword evidence="10" id="KW-1185">Reference proteome</keyword>
<dbReference type="Pfam" id="PF21148">
    <property type="entry name" value="NSUN5_fdxn-like"/>
    <property type="match status" value="1"/>
</dbReference>
<dbReference type="Pfam" id="PF01189">
    <property type="entry name" value="Methyltr_RsmB-F"/>
    <property type="match status" value="1"/>
</dbReference>
<proteinExistence type="inferred from homology"/>
<feature type="compositionally biased region" description="Polar residues" evidence="7">
    <location>
        <begin position="472"/>
        <end position="489"/>
    </location>
</feature>